<feature type="domain" description="Exoribonuclease phosphorolytic" evidence="9">
    <location>
        <begin position="161"/>
        <end position="224"/>
    </location>
</feature>
<dbReference type="GO" id="GO:0000785">
    <property type="term" value="C:chromatin"/>
    <property type="evidence" value="ECO:0007669"/>
    <property type="project" value="EnsemblFungi"/>
</dbReference>
<dbReference type="GeneID" id="30180809"/>
<evidence type="ECO:0000256" key="1">
    <source>
        <dbReference type="ARBA" id="ARBA00004496"/>
    </source>
</evidence>
<dbReference type="GO" id="GO:0003723">
    <property type="term" value="F:RNA binding"/>
    <property type="evidence" value="ECO:0007669"/>
    <property type="project" value="TreeGrafter"/>
</dbReference>
<keyword evidence="4" id="KW-0963">Cytoplasm</keyword>
<evidence type="ECO:0000259" key="9">
    <source>
        <dbReference type="Pfam" id="PF03725"/>
    </source>
</evidence>
<dbReference type="OrthoDB" id="437922at2759"/>
<dbReference type="GO" id="GO:0030847">
    <property type="term" value="P:termination of RNA polymerase II transcription, exosome-dependent"/>
    <property type="evidence" value="ECO:0007669"/>
    <property type="project" value="EnsemblFungi"/>
</dbReference>
<dbReference type="InterPro" id="IPR001247">
    <property type="entry name" value="ExoRNase_PH_dom1"/>
</dbReference>
<comment type="similarity">
    <text evidence="3">Belongs to the RNase PH family.</text>
</comment>
<reference evidence="10 11" key="1">
    <citation type="journal article" date="2016" name="Proc. Natl. Acad. Sci. U.S.A.">
        <title>Comparative genomics of biotechnologically important yeasts.</title>
        <authorList>
            <person name="Riley R."/>
            <person name="Haridas S."/>
            <person name="Wolfe K.H."/>
            <person name="Lopes M.R."/>
            <person name="Hittinger C.T."/>
            <person name="Goeker M."/>
            <person name="Salamov A.A."/>
            <person name="Wisecaver J.H."/>
            <person name="Long T.M."/>
            <person name="Calvey C.H."/>
            <person name="Aerts A.L."/>
            <person name="Barry K.W."/>
            <person name="Choi C."/>
            <person name="Clum A."/>
            <person name="Coughlan A.Y."/>
            <person name="Deshpande S."/>
            <person name="Douglass A.P."/>
            <person name="Hanson S.J."/>
            <person name="Klenk H.-P."/>
            <person name="LaButti K.M."/>
            <person name="Lapidus A."/>
            <person name="Lindquist E.A."/>
            <person name="Lipzen A.M."/>
            <person name="Meier-Kolthoff J.P."/>
            <person name="Ohm R.A."/>
            <person name="Otillar R.P."/>
            <person name="Pangilinan J.L."/>
            <person name="Peng Y."/>
            <person name="Rokas A."/>
            <person name="Rosa C.A."/>
            <person name="Scheuner C."/>
            <person name="Sibirny A.A."/>
            <person name="Slot J.C."/>
            <person name="Stielow J.B."/>
            <person name="Sun H."/>
            <person name="Kurtzman C.P."/>
            <person name="Blackwell M."/>
            <person name="Grigoriev I.V."/>
            <person name="Jeffries T.W."/>
        </authorList>
    </citation>
    <scope>NUCLEOTIDE SEQUENCE [LARGE SCALE GENOMIC DNA]</scope>
    <source>
        <strain evidence="10 11">NRRL Y-2026</strain>
    </source>
</reference>
<dbReference type="GO" id="GO:0005730">
    <property type="term" value="C:nucleolus"/>
    <property type="evidence" value="ECO:0007669"/>
    <property type="project" value="UniProtKB-SubCell"/>
</dbReference>
<comment type="subunit">
    <text evidence="6">Component of the RNA exosome complex. Specifically part of the catalytically inactive RNA exosome core complex (Exo-9) which may associate with the catalytic subunits RRP6 and DIS3 in cytoplasmic- and nuclear-specific RNA exosome complex forms. Exo-9 is formed by a hexameric base ring of RNase PH domain-containing subunits and a cap ring consisting of CSL4, RRP4 and RRP40.</text>
</comment>
<dbReference type="GO" id="GO:0000176">
    <property type="term" value="C:nuclear exosome (RNase complex)"/>
    <property type="evidence" value="ECO:0007669"/>
    <property type="project" value="EnsemblFungi"/>
</dbReference>
<dbReference type="InterPro" id="IPR020568">
    <property type="entry name" value="Ribosomal_Su5_D2-typ_SF"/>
</dbReference>
<dbReference type="PANTHER" id="PTHR11953:SF0">
    <property type="entry name" value="EXOSOME COMPLEX COMPONENT RRP41"/>
    <property type="match status" value="1"/>
</dbReference>
<evidence type="ECO:0000256" key="4">
    <source>
        <dbReference type="ARBA" id="ARBA00022490"/>
    </source>
</evidence>
<comment type="subcellular location">
    <subcellularLocation>
        <location evidence="1">Cytoplasm</location>
    </subcellularLocation>
    <subcellularLocation>
        <location evidence="2">Nucleus</location>
        <location evidence="2">Nucleolus</location>
    </subcellularLocation>
</comment>
<dbReference type="InterPro" id="IPR027408">
    <property type="entry name" value="PNPase/RNase_PH_dom_sf"/>
</dbReference>
<dbReference type="InterPro" id="IPR036345">
    <property type="entry name" value="ExoRNase_PH_dom2_sf"/>
</dbReference>
<dbReference type="GO" id="GO:0000177">
    <property type="term" value="C:cytoplasmic exosome (RNase complex)"/>
    <property type="evidence" value="ECO:0007669"/>
    <property type="project" value="EnsemblFungi"/>
</dbReference>
<dbReference type="GO" id="GO:0016075">
    <property type="term" value="P:rRNA catabolic process"/>
    <property type="evidence" value="ECO:0007669"/>
    <property type="project" value="EnsemblFungi"/>
</dbReference>
<evidence type="ECO:0000256" key="6">
    <source>
        <dbReference type="ARBA" id="ARBA00063066"/>
    </source>
</evidence>
<dbReference type="GO" id="GO:0070478">
    <property type="term" value="P:nuclear-transcribed mRNA catabolic process, 3'-5' exonucleolytic nonsense-mediated decay"/>
    <property type="evidence" value="ECO:0007669"/>
    <property type="project" value="EnsemblFungi"/>
</dbReference>
<evidence type="ECO:0000256" key="2">
    <source>
        <dbReference type="ARBA" id="ARBA00004604"/>
    </source>
</evidence>
<dbReference type="CDD" id="cd11370">
    <property type="entry name" value="RNase_PH_RRP41"/>
    <property type="match status" value="1"/>
</dbReference>
<dbReference type="STRING" id="763406.A0A1E3NQ33"/>
<evidence type="ECO:0000256" key="3">
    <source>
        <dbReference type="ARBA" id="ARBA00006678"/>
    </source>
</evidence>
<dbReference type="GO" id="GO:0071051">
    <property type="term" value="P:poly(A)-dependent snoRNA 3'-end processing"/>
    <property type="evidence" value="ECO:0007669"/>
    <property type="project" value="EnsemblFungi"/>
</dbReference>
<evidence type="ECO:0000259" key="8">
    <source>
        <dbReference type="Pfam" id="PF01138"/>
    </source>
</evidence>
<dbReference type="FunFam" id="3.30.230.70:FF:000004">
    <property type="entry name" value="Exosome complex component Rrp41"/>
    <property type="match status" value="1"/>
</dbReference>
<dbReference type="Pfam" id="PF03725">
    <property type="entry name" value="RNase_PH_C"/>
    <property type="match status" value="1"/>
</dbReference>
<dbReference type="EMBL" id="KV454002">
    <property type="protein sequence ID" value="ODQ48224.1"/>
    <property type="molecule type" value="Genomic_DNA"/>
</dbReference>
<evidence type="ECO:0000256" key="7">
    <source>
        <dbReference type="ARBA" id="ARBA00077929"/>
    </source>
</evidence>
<organism evidence="10 11">
    <name type="scientific">Pichia membranifaciens NRRL Y-2026</name>
    <dbReference type="NCBI Taxonomy" id="763406"/>
    <lineage>
        <taxon>Eukaryota</taxon>
        <taxon>Fungi</taxon>
        <taxon>Dikarya</taxon>
        <taxon>Ascomycota</taxon>
        <taxon>Saccharomycotina</taxon>
        <taxon>Pichiomycetes</taxon>
        <taxon>Pichiales</taxon>
        <taxon>Pichiaceae</taxon>
        <taxon>Pichia</taxon>
    </lineage>
</organism>
<evidence type="ECO:0000313" key="10">
    <source>
        <dbReference type="EMBL" id="ODQ48224.1"/>
    </source>
</evidence>
<dbReference type="GO" id="GO:0000467">
    <property type="term" value="P:exonucleolytic trimming to generate mature 3'-end of 5.8S rRNA from tricistronic rRNA transcript (SSU-rRNA, 5.8S rRNA, LSU-rRNA)"/>
    <property type="evidence" value="ECO:0007669"/>
    <property type="project" value="EnsemblFungi"/>
</dbReference>
<keyword evidence="5" id="KW-0271">Exosome</keyword>
<dbReference type="PANTHER" id="PTHR11953">
    <property type="entry name" value="EXOSOME COMPLEX COMPONENT"/>
    <property type="match status" value="1"/>
</dbReference>
<gene>
    <name evidence="10" type="ORF">PICMEDRAFT_72198</name>
</gene>
<evidence type="ECO:0000313" key="11">
    <source>
        <dbReference type="Proteomes" id="UP000094455"/>
    </source>
</evidence>
<dbReference type="GO" id="GO:0071039">
    <property type="term" value="P:nuclear polyadenylation-dependent CUT catabolic process"/>
    <property type="evidence" value="ECO:0007669"/>
    <property type="project" value="EnsemblFungi"/>
</dbReference>
<proteinExistence type="inferred from homology"/>
<name>A0A1E3NQ33_9ASCO</name>
<feature type="domain" description="Exoribonuclease phosphorolytic" evidence="8">
    <location>
        <begin position="21"/>
        <end position="157"/>
    </location>
</feature>
<evidence type="ECO:0000256" key="5">
    <source>
        <dbReference type="ARBA" id="ARBA00022835"/>
    </source>
</evidence>
<dbReference type="GO" id="GO:0071031">
    <property type="term" value="P:nuclear mRNA surveillance of mRNA 3'-end processing"/>
    <property type="evidence" value="ECO:0007669"/>
    <property type="project" value="EnsemblFungi"/>
</dbReference>
<dbReference type="InterPro" id="IPR015847">
    <property type="entry name" value="ExoRNase_PH_dom2"/>
</dbReference>
<dbReference type="SUPFAM" id="SSF54211">
    <property type="entry name" value="Ribosomal protein S5 domain 2-like"/>
    <property type="match status" value="1"/>
</dbReference>
<dbReference type="Gene3D" id="3.30.230.70">
    <property type="entry name" value="GHMP Kinase, N-terminal domain"/>
    <property type="match status" value="1"/>
</dbReference>
<dbReference type="GO" id="GO:0071038">
    <property type="term" value="P:TRAMP-dependent tRNA surveillance pathway"/>
    <property type="evidence" value="ECO:0007669"/>
    <property type="project" value="EnsemblFungi"/>
</dbReference>
<keyword evidence="11" id="KW-1185">Reference proteome</keyword>
<dbReference type="GO" id="GO:0034473">
    <property type="term" value="P:U1 snRNA 3'-end processing"/>
    <property type="evidence" value="ECO:0007669"/>
    <property type="project" value="EnsemblFungi"/>
</dbReference>
<dbReference type="SUPFAM" id="SSF55666">
    <property type="entry name" value="Ribonuclease PH domain 2-like"/>
    <property type="match status" value="1"/>
</dbReference>
<accession>A0A1E3NQ33</accession>
<dbReference type="GO" id="GO:0034475">
    <property type="term" value="P:U4 snRNA 3'-end processing"/>
    <property type="evidence" value="ECO:0007669"/>
    <property type="project" value="EnsemblFungi"/>
</dbReference>
<dbReference type="AlphaFoldDB" id="A0A1E3NQ33"/>
<dbReference type="GO" id="GO:0034476">
    <property type="term" value="P:U5 snRNA 3'-end processing"/>
    <property type="evidence" value="ECO:0007669"/>
    <property type="project" value="EnsemblFungi"/>
</dbReference>
<dbReference type="InterPro" id="IPR050080">
    <property type="entry name" value="RNase_PH"/>
</dbReference>
<dbReference type="Pfam" id="PF01138">
    <property type="entry name" value="RNase_PH"/>
    <property type="match status" value="1"/>
</dbReference>
<sequence length="249" mass="27183">MSKFELFSPEGMRVDGRRFNELRSFNCSINTHPHSSDGSAYISQGNTKVLCLVRGPSDTLMTSAVNSAAPSSSNEPTISVSIIQPPYATTERKSTSRNDRRMSELAIILKRALQQTIVKKNYSRTVIEVSITILQLDGGLLASCVNAASLALIDAGIAMYDYISAVNVALYDSFPLLDSNSLEENDLSFLTVGIVGDGDKINLLLMEDKIPLDKLQKLIDLGIQGCHSVRELMDNVVREIGAELVAKKQ</sequence>
<dbReference type="RefSeq" id="XP_019019337.1">
    <property type="nucleotide sequence ID" value="XM_019164122.1"/>
</dbReference>
<dbReference type="Proteomes" id="UP000094455">
    <property type="component" value="Unassembled WGS sequence"/>
</dbReference>
<protein>
    <recommendedName>
        <fullName evidence="7">Ribosomal RNA-processing protein 41</fullName>
    </recommendedName>
</protein>